<evidence type="ECO:0000313" key="11">
    <source>
        <dbReference type="Proteomes" id="UP000835052"/>
    </source>
</evidence>
<feature type="domain" description="Rad4 beta-hairpin" evidence="9">
    <location>
        <begin position="1026"/>
        <end position="1101"/>
    </location>
</feature>
<feature type="compositionally biased region" description="Acidic residues" evidence="6">
    <location>
        <begin position="186"/>
        <end position="195"/>
    </location>
</feature>
<comment type="subcellular location">
    <subcellularLocation>
        <location evidence="1">Nucleus</location>
    </subcellularLocation>
</comment>
<feature type="compositionally biased region" description="Basic residues" evidence="6">
    <location>
        <begin position="1158"/>
        <end position="1167"/>
    </location>
</feature>
<feature type="compositionally biased region" description="Low complexity" evidence="6">
    <location>
        <begin position="1175"/>
        <end position="1188"/>
    </location>
</feature>
<dbReference type="Pfam" id="PF10403">
    <property type="entry name" value="BHD_1"/>
    <property type="match status" value="1"/>
</dbReference>
<feature type="domain" description="Rad4 beta-hairpin" evidence="7">
    <location>
        <begin position="908"/>
        <end position="962"/>
    </location>
</feature>
<comment type="similarity">
    <text evidence="2">Belongs to the XPC family.</text>
</comment>
<dbReference type="GO" id="GO:0071942">
    <property type="term" value="C:XPC complex"/>
    <property type="evidence" value="ECO:0007669"/>
    <property type="project" value="TreeGrafter"/>
</dbReference>
<dbReference type="InterPro" id="IPR018327">
    <property type="entry name" value="BHD_2"/>
</dbReference>
<keyword evidence="5" id="KW-0539">Nucleus</keyword>
<feature type="compositionally biased region" description="Acidic residues" evidence="6">
    <location>
        <begin position="317"/>
        <end position="330"/>
    </location>
</feature>
<dbReference type="GO" id="GO:0000111">
    <property type="term" value="C:nucleotide-excision repair factor 2 complex"/>
    <property type="evidence" value="ECO:0007669"/>
    <property type="project" value="TreeGrafter"/>
</dbReference>
<feature type="compositionally biased region" description="Acidic residues" evidence="6">
    <location>
        <begin position="69"/>
        <end position="82"/>
    </location>
</feature>
<protein>
    <submittedName>
        <fullName evidence="10">Uncharacterized protein</fullName>
    </submittedName>
</protein>
<evidence type="ECO:0000256" key="2">
    <source>
        <dbReference type="ARBA" id="ARBA00009525"/>
    </source>
</evidence>
<dbReference type="SMART" id="SM01031">
    <property type="entry name" value="BHD_2"/>
    <property type="match status" value="1"/>
</dbReference>
<evidence type="ECO:0000256" key="6">
    <source>
        <dbReference type="SAM" id="MobiDB-lite"/>
    </source>
</evidence>
<keyword evidence="3" id="KW-0227">DNA damage</keyword>
<dbReference type="Pfam" id="PF10405">
    <property type="entry name" value="BHD_3"/>
    <property type="match status" value="1"/>
</dbReference>
<feature type="compositionally biased region" description="Acidic residues" evidence="6">
    <location>
        <begin position="368"/>
        <end position="391"/>
    </location>
</feature>
<feature type="compositionally biased region" description="Basic and acidic residues" evidence="6">
    <location>
        <begin position="331"/>
        <end position="352"/>
    </location>
</feature>
<name>A0A8S1HEM7_9PELO</name>
<dbReference type="InterPro" id="IPR018325">
    <property type="entry name" value="Rad4/PNGase_transGLS-fold"/>
</dbReference>
<dbReference type="PANTHER" id="PTHR12135">
    <property type="entry name" value="DNA REPAIR PROTEIN XP-C / RAD4"/>
    <property type="match status" value="1"/>
</dbReference>
<dbReference type="SUPFAM" id="SSF54001">
    <property type="entry name" value="Cysteine proteinases"/>
    <property type="match status" value="1"/>
</dbReference>
<feature type="compositionally biased region" description="Basic and acidic residues" evidence="6">
    <location>
        <begin position="205"/>
        <end position="217"/>
    </location>
</feature>
<feature type="compositionally biased region" description="Basic and acidic residues" evidence="6">
    <location>
        <begin position="775"/>
        <end position="785"/>
    </location>
</feature>
<dbReference type="EMBL" id="CAJGYM010000036">
    <property type="protein sequence ID" value="CAD6193552.1"/>
    <property type="molecule type" value="Genomic_DNA"/>
</dbReference>
<dbReference type="AlphaFoldDB" id="A0A8S1HEM7"/>
<feature type="compositionally biased region" description="Polar residues" evidence="6">
    <location>
        <begin position="102"/>
        <end position="112"/>
    </location>
</feature>
<keyword evidence="11" id="KW-1185">Reference proteome</keyword>
<feature type="compositionally biased region" description="Basic and acidic residues" evidence="6">
    <location>
        <begin position="37"/>
        <end position="47"/>
    </location>
</feature>
<feature type="compositionally biased region" description="Basic and acidic residues" evidence="6">
    <location>
        <begin position="538"/>
        <end position="554"/>
    </location>
</feature>
<feature type="compositionally biased region" description="Basic and acidic residues" evidence="6">
    <location>
        <begin position="238"/>
        <end position="275"/>
    </location>
</feature>
<dbReference type="GO" id="GO:0006298">
    <property type="term" value="P:mismatch repair"/>
    <property type="evidence" value="ECO:0007669"/>
    <property type="project" value="TreeGrafter"/>
</dbReference>
<dbReference type="Gene3D" id="3.90.260.10">
    <property type="entry name" value="Transglutaminase-like"/>
    <property type="match status" value="1"/>
</dbReference>
<dbReference type="InterPro" id="IPR036985">
    <property type="entry name" value="Transglutaminase-like_sf"/>
</dbReference>
<evidence type="ECO:0000256" key="5">
    <source>
        <dbReference type="ARBA" id="ARBA00023242"/>
    </source>
</evidence>
<dbReference type="GO" id="GO:0006289">
    <property type="term" value="P:nucleotide-excision repair"/>
    <property type="evidence" value="ECO:0007669"/>
    <property type="project" value="InterPro"/>
</dbReference>
<feature type="domain" description="Rad4 beta-hairpin" evidence="8">
    <location>
        <begin position="964"/>
        <end position="1019"/>
    </location>
</feature>
<evidence type="ECO:0000259" key="9">
    <source>
        <dbReference type="SMART" id="SM01032"/>
    </source>
</evidence>
<feature type="compositionally biased region" description="Acidic residues" evidence="6">
    <location>
        <begin position="218"/>
        <end position="231"/>
    </location>
</feature>
<evidence type="ECO:0000256" key="3">
    <source>
        <dbReference type="ARBA" id="ARBA00022763"/>
    </source>
</evidence>
<dbReference type="Proteomes" id="UP000835052">
    <property type="component" value="Unassembled WGS sequence"/>
</dbReference>
<sequence>MTTRRRSSRIANLSEEKPEDDFIAPETKQTRGKRSKKEATAQKDTNEHVNTPRPAPKRRGKAPAPIPEIDLDEDEDEEEVEESSPPKKSRLAKAKKEEEVQDFSQPKKTTLTRNRRQVSKIDEKNLQAEKRDPEDSEDDSPMEEVSPVKKSTRAKNGKGTTGNKKNVLKKEEKNQVFELKKKDHESEDDSPMEEEVLTKNGKGSLKKEEKLNVQPEKEDPDSEDDSLDEEVSPPKKVKLADEDKTNDNGKVSKKEEKSSVQVEKKSLPEVKKSDTSRPTTSSGRPRRAAAAKVSFGGKDYEEEDGIMMPLSSSSSSSEEDSEDEFDFEVEIEGKKKKDPDESDKKGLTETVRRKSNVQKKNFHPSSDSESESEDFDSDSGEEENEVSDEDVGNSRRRSSAPARKGFARSKNAGSRRPNNRKETNGKDPIWPKCSGANKKRQPTKTKSSGGGERSGGSRGLRVHSAAKPDQPWKKNLDNYQKERKMAKGERRMREFRIVSRSLAKGRIEEISYEECHKVLQELKKAYHEGQKLISVVEKEERRAEAEEKGEKESSSEDEWEEMEHFQPVANDQMVEVTMEKQEEEKDWWAIYLRQETNKAIRQNYENTHKAHILCYLAQLNSLTRFSLDESLVPSLLISQLPSGYLKYIGEPLPIDVAKKLVKWYTDAFRPLNGVISITAYEEQLPKGQEARYPATSRLTALVAAKAYETDVDRAVLLFCLLVGMECTARLCVNARVVPRVWNKAMIEELEKDMEVFRERSKTPPAKDSGETSTPSKEDKTGEESKKKKGKNSKAKPSPSKTVERNYWVEYWCTKQKRWICMDPLEGTVDEPLEMAKKASSPMTYVFAIDNKRGICEVAQRYALDCVKGDFRRRRTDPVWLTNTLRLPMFAANENRVKLEKMQMHEDLVKRPLPTTISEFKNHPLYVLEKDLLKFEAIYPPPSEQKPLGEIRGHKVYPRSTVFTCQGELNWVKLARSVKIGEKGYKTVKARPDPRVPVEDRVDRFMDVFGFWQTETYRRPVVKNGKIPRNEYGNVYMFQPKVMCPVGATYLKLPGLMRIASRLNKECVNCVVGWDFSGGATHPVIEGACVLDKDVELFKSEWNRLEAGRAAREEKKRIDRIYENWRKLIRGALRLNYVRKRFGADAKLEQAPEAEGAKGKTKKGQGKKKKDEAATKNESANESSSSSGNIVDNTAQARPMEGFSLDDLMKF</sequence>
<feature type="region of interest" description="Disordered" evidence="6">
    <location>
        <begin position="1"/>
        <end position="490"/>
    </location>
</feature>
<dbReference type="OrthoDB" id="300780at2759"/>
<feature type="compositionally biased region" description="Basic and acidic residues" evidence="6">
    <location>
        <begin position="1148"/>
        <end position="1157"/>
    </location>
</feature>
<feature type="compositionally biased region" description="Basic and acidic residues" evidence="6">
    <location>
        <begin position="168"/>
        <end position="185"/>
    </location>
</feature>
<evidence type="ECO:0000256" key="1">
    <source>
        <dbReference type="ARBA" id="ARBA00004123"/>
    </source>
</evidence>
<keyword evidence="4" id="KW-0234">DNA repair</keyword>
<evidence type="ECO:0000259" key="8">
    <source>
        <dbReference type="SMART" id="SM01031"/>
    </source>
</evidence>
<dbReference type="GO" id="GO:0005737">
    <property type="term" value="C:cytoplasm"/>
    <property type="evidence" value="ECO:0007669"/>
    <property type="project" value="TreeGrafter"/>
</dbReference>
<dbReference type="InterPro" id="IPR018328">
    <property type="entry name" value="Rad4_beta-hairpin_dom3"/>
</dbReference>
<proteinExistence type="inferred from homology"/>
<dbReference type="Gene3D" id="2.20.20.110">
    <property type="entry name" value="Rad4, beta-hairpin domain BHD1"/>
    <property type="match status" value="1"/>
</dbReference>
<dbReference type="GO" id="GO:0003684">
    <property type="term" value="F:damaged DNA binding"/>
    <property type="evidence" value="ECO:0007669"/>
    <property type="project" value="InterPro"/>
</dbReference>
<organism evidence="10 11">
    <name type="scientific">Caenorhabditis auriculariae</name>
    <dbReference type="NCBI Taxonomy" id="2777116"/>
    <lineage>
        <taxon>Eukaryota</taxon>
        <taxon>Metazoa</taxon>
        <taxon>Ecdysozoa</taxon>
        <taxon>Nematoda</taxon>
        <taxon>Chromadorea</taxon>
        <taxon>Rhabditida</taxon>
        <taxon>Rhabditina</taxon>
        <taxon>Rhabditomorpha</taxon>
        <taxon>Rhabditoidea</taxon>
        <taxon>Rhabditidae</taxon>
        <taxon>Peloderinae</taxon>
        <taxon>Caenorhabditis</taxon>
    </lineage>
</organism>
<comment type="caution">
    <text evidence="10">The sequence shown here is derived from an EMBL/GenBank/DDBJ whole genome shotgun (WGS) entry which is preliminary data.</text>
</comment>
<dbReference type="SMART" id="SM01032">
    <property type="entry name" value="BHD_3"/>
    <property type="match status" value="1"/>
</dbReference>
<evidence type="ECO:0000256" key="4">
    <source>
        <dbReference type="ARBA" id="ARBA00023204"/>
    </source>
</evidence>
<dbReference type="PANTHER" id="PTHR12135:SF0">
    <property type="entry name" value="DNA REPAIR PROTEIN COMPLEMENTING XP-C CELLS"/>
    <property type="match status" value="1"/>
</dbReference>
<feature type="region of interest" description="Disordered" evidence="6">
    <location>
        <begin position="538"/>
        <end position="559"/>
    </location>
</feature>
<dbReference type="GO" id="GO:0003697">
    <property type="term" value="F:single-stranded DNA binding"/>
    <property type="evidence" value="ECO:0007669"/>
    <property type="project" value="TreeGrafter"/>
</dbReference>
<dbReference type="SMART" id="SM01030">
    <property type="entry name" value="BHD_1"/>
    <property type="match status" value="1"/>
</dbReference>
<evidence type="ECO:0000259" key="7">
    <source>
        <dbReference type="SMART" id="SM01030"/>
    </source>
</evidence>
<dbReference type="InterPro" id="IPR038765">
    <property type="entry name" value="Papain-like_cys_pep_sf"/>
</dbReference>
<dbReference type="InterPro" id="IPR042488">
    <property type="entry name" value="Rad4_BHD3_sf"/>
</dbReference>
<feature type="region of interest" description="Disordered" evidence="6">
    <location>
        <begin position="756"/>
        <end position="799"/>
    </location>
</feature>
<feature type="compositionally biased region" description="Gly residues" evidence="6">
    <location>
        <begin position="448"/>
        <end position="458"/>
    </location>
</feature>
<dbReference type="InterPro" id="IPR004583">
    <property type="entry name" value="DNA_repair_Rad4"/>
</dbReference>
<dbReference type="Pfam" id="PF03835">
    <property type="entry name" value="Rad4"/>
    <property type="match status" value="1"/>
</dbReference>
<evidence type="ECO:0000313" key="10">
    <source>
        <dbReference type="EMBL" id="CAD6193552.1"/>
    </source>
</evidence>
<feature type="compositionally biased region" description="Basic and acidic residues" evidence="6">
    <location>
        <begin position="470"/>
        <end position="490"/>
    </location>
</feature>
<feature type="compositionally biased region" description="Basic residues" evidence="6">
    <location>
        <begin position="353"/>
        <end position="362"/>
    </location>
</feature>
<gene>
    <name evidence="10" type="ORF">CAUJ_LOCUS9471</name>
</gene>
<dbReference type="InterPro" id="IPR018326">
    <property type="entry name" value="Rad4_beta-hairpin_dom1"/>
</dbReference>
<feature type="compositionally biased region" description="Basic and acidic residues" evidence="6">
    <location>
        <begin position="119"/>
        <end position="133"/>
    </location>
</feature>
<dbReference type="Gene3D" id="3.30.70.2460">
    <property type="entry name" value="Rad4, beta-hairpin domain BHD3"/>
    <property type="match status" value="1"/>
</dbReference>
<reference evidence="10" key="1">
    <citation type="submission" date="2020-10" db="EMBL/GenBank/DDBJ databases">
        <authorList>
            <person name="Kikuchi T."/>
        </authorList>
    </citation>
    <scope>NUCLEOTIDE SEQUENCE</scope>
    <source>
        <strain evidence="10">NKZ352</strain>
    </source>
</reference>
<feature type="region of interest" description="Disordered" evidence="6">
    <location>
        <begin position="1148"/>
        <end position="1210"/>
    </location>
</feature>
<accession>A0A8S1HEM7</accession>